<comment type="catalytic activity">
    <reaction evidence="9">
        <text>RNA(n) + a ribonucleoside 5'-triphosphate = RNA(n+1) + diphosphate</text>
        <dbReference type="Rhea" id="RHEA:21248"/>
        <dbReference type="Rhea" id="RHEA-COMP:14527"/>
        <dbReference type="Rhea" id="RHEA-COMP:17342"/>
        <dbReference type="ChEBI" id="CHEBI:33019"/>
        <dbReference type="ChEBI" id="CHEBI:61557"/>
        <dbReference type="ChEBI" id="CHEBI:140395"/>
        <dbReference type="EC" id="2.7.7.6"/>
    </reaction>
</comment>
<reference evidence="10 11" key="1">
    <citation type="submission" date="2019-03" db="EMBL/GenBank/DDBJ databases">
        <title>Genomic Encyclopedia of Type Strains, Phase IV (KMG-IV): sequencing the most valuable type-strain genomes for metagenomic binning, comparative biology and taxonomic classification.</title>
        <authorList>
            <person name="Goeker M."/>
        </authorList>
    </citation>
    <scope>NUCLEOTIDE SEQUENCE [LARGE SCALE GENOMIC DNA]</scope>
    <source>
        <strain evidence="10 11">DSM 13328</strain>
    </source>
</reference>
<comment type="cofactor">
    <cofactor evidence="9">
        <name>Zn(2+)</name>
        <dbReference type="ChEBI" id="CHEBI:29105"/>
    </cofactor>
    <text evidence="9">Binds 1 zinc ion.</text>
</comment>
<dbReference type="PANTHER" id="PTHR23431">
    <property type="entry name" value="DNA-DIRECTED RNA POLYMERASES I, II, AND III SUBUNIT RPABC5 FAMILY MEMBER"/>
    <property type="match status" value="1"/>
</dbReference>
<dbReference type="PANTHER" id="PTHR23431:SF3">
    <property type="entry name" value="DNA-DIRECTED RNA POLYMERASES I, II, AND III SUBUNIT RPABC5"/>
    <property type="match status" value="1"/>
</dbReference>
<proteinExistence type="inferred from homology"/>
<dbReference type="OrthoDB" id="371754at2157"/>
<evidence type="ECO:0000256" key="3">
    <source>
        <dbReference type="ARBA" id="ARBA00022490"/>
    </source>
</evidence>
<dbReference type="AlphaFoldDB" id="A0A484F2Q5"/>
<comment type="caution">
    <text evidence="10">The sequence shown here is derived from an EMBL/GenBank/DDBJ whole genome shotgun (WGS) entry which is preliminary data.</text>
</comment>
<dbReference type="InterPro" id="IPR023580">
    <property type="entry name" value="RNA_pol_su_RPB10"/>
</dbReference>
<dbReference type="GO" id="GO:0003677">
    <property type="term" value="F:DNA binding"/>
    <property type="evidence" value="ECO:0007669"/>
    <property type="project" value="InterPro"/>
</dbReference>
<dbReference type="GO" id="GO:0000428">
    <property type="term" value="C:DNA-directed RNA polymerase complex"/>
    <property type="evidence" value="ECO:0007669"/>
    <property type="project" value="UniProtKB-KW"/>
</dbReference>
<dbReference type="GO" id="GO:0005737">
    <property type="term" value="C:cytoplasm"/>
    <property type="evidence" value="ECO:0007669"/>
    <property type="project" value="UniProtKB-SubCell"/>
</dbReference>
<evidence type="ECO:0000256" key="5">
    <source>
        <dbReference type="ARBA" id="ARBA00022695"/>
    </source>
</evidence>
<dbReference type="PIRSF" id="PIRSF005653">
    <property type="entry name" value="RNA_pol_N/8_sub"/>
    <property type="match status" value="1"/>
</dbReference>
<sequence>MLPVRCFSCGKVIASGYEEFKARVEAGEDKGQVLNDLGYSRYCCRRMLLSHIEMVDVIAPYQ</sequence>
<comment type="subcellular location">
    <subcellularLocation>
        <location evidence="1 9">Cytoplasm</location>
    </subcellularLocation>
</comment>
<keyword evidence="7 9" id="KW-0862">Zinc</keyword>
<feature type="binding site" evidence="9">
    <location>
        <position position="43"/>
    </location>
    <ligand>
        <name>Zn(2+)</name>
        <dbReference type="ChEBI" id="CHEBI:29105"/>
    </ligand>
</feature>
<dbReference type="Proteomes" id="UP000294855">
    <property type="component" value="Unassembled WGS sequence"/>
</dbReference>
<comment type="subunit">
    <text evidence="9">Part of the RNA polymerase complex.</text>
</comment>
<organism evidence="10 11">
    <name type="scientific">Methanimicrococcus blatticola</name>
    <dbReference type="NCBI Taxonomy" id="91560"/>
    <lineage>
        <taxon>Archaea</taxon>
        <taxon>Methanobacteriati</taxon>
        <taxon>Methanobacteriota</taxon>
        <taxon>Stenosarchaea group</taxon>
        <taxon>Methanomicrobia</taxon>
        <taxon>Methanosarcinales</taxon>
        <taxon>Methanosarcinaceae</taxon>
        <taxon>Methanimicrococcus</taxon>
    </lineage>
</organism>
<feature type="binding site" evidence="9">
    <location>
        <position position="44"/>
    </location>
    <ligand>
        <name>Zn(2+)</name>
        <dbReference type="ChEBI" id="CHEBI:29105"/>
    </ligand>
</feature>
<evidence type="ECO:0000313" key="11">
    <source>
        <dbReference type="Proteomes" id="UP000294855"/>
    </source>
</evidence>
<dbReference type="GeneID" id="85196637"/>
<evidence type="ECO:0000256" key="2">
    <source>
        <dbReference type="ARBA" id="ARBA00022478"/>
    </source>
</evidence>
<evidence type="ECO:0000256" key="4">
    <source>
        <dbReference type="ARBA" id="ARBA00022679"/>
    </source>
</evidence>
<evidence type="ECO:0000256" key="6">
    <source>
        <dbReference type="ARBA" id="ARBA00022723"/>
    </source>
</evidence>
<comment type="function">
    <text evidence="9">DNA-dependent RNA polymerase (RNAP) catalyzes the transcription of DNA into RNA using the four ribonucleoside triphosphates as substrates.</text>
</comment>
<dbReference type="GO" id="GO:0008270">
    <property type="term" value="F:zinc ion binding"/>
    <property type="evidence" value="ECO:0007669"/>
    <property type="project" value="UniProtKB-UniRule"/>
</dbReference>
<keyword evidence="5 9" id="KW-0548">Nucleotidyltransferase</keyword>
<dbReference type="InterPro" id="IPR020789">
    <property type="entry name" value="RNA_pol_suN_Zn-BS"/>
</dbReference>
<evidence type="ECO:0000256" key="8">
    <source>
        <dbReference type="ARBA" id="ARBA00023163"/>
    </source>
</evidence>
<dbReference type="Gene3D" id="1.10.10.60">
    <property type="entry name" value="Homeodomain-like"/>
    <property type="match status" value="1"/>
</dbReference>
<keyword evidence="6 9" id="KW-0479">Metal-binding</keyword>
<accession>A0A484F2Q5</accession>
<name>A0A484F2Q5_9EURY</name>
<dbReference type="SUPFAM" id="SSF46924">
    <property type="entry name" value="RNA polymerase subunit RPB10"/>
    <property type="match status" value="1"/>
</dbReference>
<evidence type="ECO:0000313" key="10">
    <source>
        <dbReference type="EMBL" id="TDQ67921.1"/>
    </source>
</evidence>
<dbReference type="Pfam" id="PF01194">
    <property type="entry name" value="RNA_pol_N"/>
    <property type="match status" value="1"/>
</dbReference>
<dbReference type="GO" id="GO:0006351">
    <property type="term" value="P:DNA-templated transcription"/>
    <property type="evidence" value="ECO:0007669"/>
    <property type="project" value="UniProtKB-UniRule"/>
</dbReference>
<dbReference type="RefSeq" id="WP_133517916.1">
    <property type="nucleotide sequence ID" value="NZ_JAHDUW010000001.1"/>
</dbReference>
<evidence type="ECO:0000256" key="9">
    <source>
        <dbReference type="HAMAP-Rule" id="MF_00250"/>
    </source>
</evidence>
<keyword evidence="11" id="KW-1185">Reference proteome</keyword>
<dbReference type="FunFam" id="1.10.10.60:FF:000335">
    <property type="entry name" value="DNA-directed RNA polymerase subunit N, putative"/>
    <property type="match status" value="1"/>
</dbReference>
<dbReference type="GO" id="GO:0003899">
    <property type="term" value="F:DNA-directed RNA polymerase activity"/>
    <property type="evidence" value="ECO:0007669"/>
    <property type="project" value="UniProtKB-UniRule"/>
</dbReference>
<feature type="binding site" evidence="9">
    <location>
        <position position="6"/>
    </location>
    <ligand>
        <name>Zn(2+)</name>
        <dbReference type="ChEBI" id="CHEBI:29105"/>
    </ligand>
</feature>
<dbReference type="PROSITE" id="PS01112">
    <property type="entry name" value="RNA_POL_N_8KD"/>
    <property type="match status" value="1"/>
</dbReference>
<dbReference type="NCBIfam" id="NF003089">
    <property type="entry name" value="PRK04016.1"/>
    <property type="match status" value="1"/>
</dbReference>
<keyword evidence="3 9" id="KW-0963">Cytoplasm</keyword>
<comment type="similarity">
    <text evidence="9">Belongs to the archaeal Rpo10/eukaryotic RPB10 RNA polymerase subunit family.</text>
</comment>
<keyword evidence="8 9" id="KW-0804">Transcription</keyword>
<dbReference type="HAMAP" id="MF_00250">
    <property type="entry name" value="RNApol_arch_Rpo10"/>
    <property type="match status" value="1"/>
</dbReference>
<keyword evidence="4 9" id="KW-0808">Transferase</keyword>
<dbReference type="InterPro" id="IPR000268">
    <property type="entry name" value="RPABC5/Rpb10"/>
</dbReference>
<dbReference type="EMBL" id="SNYS01000010">
    <property type="protein sequence ID" value="TDQ67921.1"/>
    <property type="molecule type" value="Genomic_DNA"/>
</dbReference>
<evidence type="ECO:0000256" key="1">
    <source>
        <dbReference type="ARBA" id="ARBA00004496"/>
    </source>
</evidence>
<feature type="binding site" evidence="9">
    <location>
        <position position="9"/>
    </location>
    <ligand>
        <name>Zn(2+)</name>
        <dbReference type="ChEBI" id="CHEBI:29105"/>
    </ligand>
</feature>
<evidence type="ECO:0000256" key="7">
    <source>
        <dbReference type="ARBA" id="ARBA00022833"/>
    </source>
</evidence>
<keyword evidence="2 9" id="KW-0240">DNA-directed RNA polymerase</keyword>
<protein>
    <recommendedName>
        <fullName evidence="9">DNA-directed RNA polymerase subunit Rpo10</fullName>
        <ecNumber evidence="9">2.7.7.6</ecNumber>
    </recommendedName>
    <alternativeName>
        <fullName evidence="9">DNA-directed RNA polymerase subunit N</fullName>
    </alternativeName>
</protein>
<gene>
    <name evidence="9" type="primary">rpo10</name>
    <name evidence="9" type="synonym">rpoN</name>
    <name evidence="10" type="ORF">C7391_1475</name>
</gene>
<dbReference type="EC" id="2.7.7.6" evidence="9"/>